<name>A0A6J7J055_9ZZZZ</name>
<dbReference type="Pfam" id="PF10604">
    <property type="entry name" value="Polyketide_cyc2"/>
    <property type="match status" value="1"/>
</dbReference>
<dbReference type="CDD" id="cd07812">
    <property type="entry name" value="SRPBCC"/>
    <property type="match status" value="1"/>
</dbReference>
<accession>A0A6J7J055</accession>
<dbReference type="EMBL" id="CAFBMX010000007">
    <property type="protein sequence ID" value="CAB4936410.1"/>
    <property type="molecule type" value="Genomic_DNA"/>
</dbReference>
<dbReference type="Gene3D" id="3.30.530.20">
    <property type="match status" value="1"/>
</dbReference>
<dbReference type="SUPFAM" id="SSF55961">
    <property type="entry name" value="Bet v1-like"/>
    <property type="match status" value="1"/>
</dbReference>
<sequence length="153" mass="17094">MSRVSARVELPTARIPQVEELWYDRERWPAFIEGLRSVVVREGPYPEPGARTVWESVSTGRGRVEEEVVAYAPGASQELAVSDPQLTGRQCVRFEARPGGGPGVRVTLELDYRLRKRGPVAAVVDLVFVRRAQAAALERTLLRLRAALKDGEW</sequence>
<gene>
    <name evidence="1" type="ORF">UFOPK3674_01504</name>
</gene>
<organism evidence="1">
    <name type="scientific">freshwater metagenome</name>
    <dbReference type="NCBI Taxonomy" id="449393"/>
    <lineage>
        <taxon>unclassified sequences</taxon>
        <taxon>metagenomes</taxon>
        <taxon>ecological metagenomes</taxon>
    </lineage>
</organism>
<proteinExistence type="predicted"/>
<protein>
    <submittedName>
        <fullName evidence="1">Unannotated protein</fullName>
    </submittedName>
</protein>
<reference evidence="1" key="1">
    <citation type="submission" date="2020-05" db="EMBL/GenBank/DDBJ databases">
        <authorList>
            <person name="Chiriac C."/>
            <person name="Salcher M."/>
            <person name="Ghai R."/>
            <person name="Kavagutti S V."/>
        </authorList>
    </citation>
    <scope>NUCLEOTIDE SEQUENCE</scope>
</reference>
<evidence type="ECO:0000313" key="1">
    <source>
        <dbReference type="EMBL" id="CAB4936410.1"/>
    </source>
</evidence>
<dbReference type="InterPro" id="IPR019587">
    <property type="entry name" value="Polyketide_cyclase/dehydratase"/>
</dbReference>
<dbReference type="InterPro" id="IPR023393">
    <property type="entry name" value="START-like_dom_sf"/>
</dbReference>
<dbReference type="AlphaFoldDB" id="A0A6J7J055"/>